<reference evidence="1 2" key="1">
    <citation type="journal article" date="2012" name="J. Bacteriol.">
        <title>Draft Genome Sequence of Sinorhizobium meliloti CCNWSX0020, a Nitrogen-Fixing Symbiont with Copper Tolerance Capability Isolated from Lead-Zinc Mine Tailings.</title>
        <authorList>
            <person name="Li Z."/>
            <person name="Ma Z."/>
            <person name="Hao X."/>
            <person name="Wei G."/>
        </authorList>
    </citation>
    <scope>NUCLEOTIDE SEQUENCE [LARGE SCALE GENOMIC DNA]</scope>
    <source>
        <strain evidence="1 2">CCNWSX0020</strain>
    </source>
</reference>
<accession>H0FX23</accession>
<sequence length="60" mass="6749">MQPFETLSRVQYERRSGCVNYMNGADQECKKPAPDPCSAARLIRRKGRRSAPPSEGAENH</sequence>
<dbReference type="AlphaFoldDB" id="H0FX23"/>
<evidence type="ECO:0000313" key="1">
    <source>
        <dbReference type="EMBL" id="EHK78363.1"/>
    </source>
</evidence>
<dbReference type="Proteomes" id="UP000004038">
    <property type="component" value="Unassembled WGS sequence"/>
</dbReference>
<protein>
    <submittedName>
        <fullName evidence="1">Uncharacterized protein</fullName>
    </submittedName>
</protein>
<dbReference type="EMBL" id="AGVV01000012">
    <property type="protein sequence ID" value="EHK78363.1"/>
    <property type="molecule type" value="Genomic_DNA"/>
</dbReference>
<evidence type="ECO:0000313" key="2">
    <source>
        <dbReference type="Proteomes" id="UP000004038"/>
    </source>
</evidence>
<proteinExistence type="predicted"/>
<name>H0FX23_RHIML</name>
<organism evidence="1 2">
    <name type="scientific">Sinorhizobium meliloti CCNWSX0020</name>
    <dbReference type="NCBI Taxonomy" id="1107881"/>
    <lineage>
        <taxon>Bacteria</taxon>
        <taxon>Pseudomonadati</taxon>
        <taxon>Pseudomonadota</taxon>
        <taxon>Alphaproteobacteria</taxon>
        <taxon>Hyphomicrobiales</taxon>
        <taxon>Rhizobiaceae</taxon>
        <taxon>Sinorhizobium/Ensifer group</taxon>
        <taxon>Sinorhizobium</taxon>
    </lineage>
</organism>
<gene>
    <name evidence="1" type="ORF">SM0020_08693</name>
</gene>